<evidence type="ECO:0000313" key="4">
    <source>
        <dbReference type="Proteomes" id="UP000192596"/>
    </source>
</evidence>
<keyword evidence="1" id="KW-0472">Membrane</keyword>
<dbReference type="InterPro" id="IPR017853">
    <property type="entry name" value="GH"/>
</dbReference>
<feature type="transmembrane region" description="Helical" evidence="1">
    <location>
        <begin position="53"/>
        <end position="74"/>
    </location>
</feature>
<evidence type="ECO:0000313" key="3">
    <source>
        <dbReference type="EMBL" id="OQO01453.1"/>
    </source>
</evidence>
<dbReference type="OrthoDB" id="442731at2759"/>
<sequence length="767" mass="84447">MADAAPATVGTGNTAPGLTTVTILLFLWAALTYAVRIWAKVGKGDKWGADDTAISASLALFAGQMMYAIAVGLTRVSTSFFTGRFLTRDQGNIRLAYGFSTAFGVWTAASVFIVALRVPLAEPWETLDGSSAMWVRWVIVEAVGVVMDLSTFALCVYLIWGLQMPLGKRMAVVAIFACRLGVVPLVVLRLWNLSPKRNTDPDSPSKTAMLFTEAALQAAFILASITCLKPFLRPFHSGYFVSKAGSNAAPMGFGTGPKSSRAYYELSAARSQGGKDEKHVIVQQRSVGSEDEQDLIHKPDMALRPDRVNHRASVGQGLKRPSGLEDDMHISKTQAFSVRLVSSYHVPLLGSNGREIVNAKGDAVTWAGVNWPGSGETMVPEGLEWSSVETILDQIKSVGFNFIRLTYAIQAVDQIYERDGADVPLEVAMINGLGYANGTKVTKEMVAKNPGWTKDTTRFEVWDAIATAAAEREIYIHPDVHVGRAQWCCNNTDGNAWFDDYNFPVDDWKRGLQYVANWATRHPNVVSMSLRNELRRAINTTTGVTQDYNWVTLVGNNTAATDAIHSVNPDILVTWSGMQYDQDLSALTTGLNLNTAPAYKADAIRDRYRREPLYFNLSDHAWADKVVYELHLYSMSEDLDTGECPIIEAELYRNGFNALRIDAPAACNLTNDCTPAVRQTPVILSEFGSAQDATLFNDTLQGCLRNFTTAHNISWAVWSLAGSYRIRSGAQGVGDTWALGNYDWNGWNFEEGIEKWWKPWVAAMSGR</sequence>
<gene>
    <name evidence="3" type="ORF">B0A48_13008</name>
</gene>
<comment type="caution">
    <text evidence="3">The sequence shown here is derived from an EMBL/GenBank/DDBJ whole genome shotgun (WGS) entry which is preliminary data.</text>
</comment>
<accession>A0A1V8SQL6</accession>
<dbReference type="Gene3D" id="3.20.20.80">
    <property type="entry name" value="Glycosidases"/>
    <property type="match status" value="1"/>
</dbReference>
<feature type="transmembrane region" description="Helical" evidence="1">
    <location>
        <begin position="172"/>
        <end position="191"/>
    </location>
</feature>
<protein>
    <recommendedName>
        <fullName evidence="2">Rhodopsin domain-containing protein</fullName>
    </recommendedName>
</protein>
<name>A0A1V8SQL6_9PEZI</name>
<reference evidence="4" key="1">
    <citation type="submission" date="2017-03" db="EMBL/GenBank/DDBJ databases">
        <title>Genomes of endolithic fungi from Antarctica.</title>
        <authorList>
            <person name="Coleine C."/>
            <person name="Masonjones S."/>
            <person name="Stajich J.E."/>
        </authorList>
    </citation>
    <scope>NUCLEOTIDE SEQUENCE [LARGE SCALE GENOMIC DNA]</scope>
    <source>
        <strain evidence="4">CCFEE 5527</strain>
    </source>
</reference>
<keyword evidence="4" id="KW-1185">Reference proteome</keyword>
<feature type="transmembrane region" description="Helical" evidence="1">
    <location>
        <begin position="95"/>
        <end position="118"/>
    </location>
</feature>
<organism evidence="3 4">
    <name type="scientific">Cryoendolithus antarcticus</name>
    <dbReference type="NCBI Taxonomy" id="1507870"/>
    <lineage>
        <taxon>Eukaryota</taxon>
        <taxon>Fungi</taxon>
        <taxon>Dikarya</taxon>
        <taxon>Ascomycota</taxon>
        <taxon>Pezizomycotina</taxon>
        <taxon>Dothideomycetes</taxon>
        <taxon>Dothideomycetidae</taxon>
        <taxon>Cladosporiales</taxon>
        <taxon>Cladosporiaceae</taxon>
        <taxon>Cryoendolithus</taxon>
    </lineage>
</organism>
<dbReference type="SUPFAM" id="SSF51445">
    <property type="entry name" value="(Trans)glycosidases"/>
    <property type="match status" value="1"/>
</dbReference>
<dbReference type="InterPro" id="IPR049326">
    <property type="entry name" value="Rhodopsin_dom_fungi"/>
</dbReference>
<keyword evidence="1" id="KW-1133">Transmembrane helix</keyword>
<dbReference type="STRING" id="1507870.A0A1V8SQL6"/>
<feature type="transmembrane region" description="Helical" evidence="1">
    <location>
        <begin position="21"/>
        <end position="41"/>
    </location>
</feature>
<dbReference type="Proteomes" id="UP000192596">
    <property type="component" value="Unassembled WGS sequence"/>
</dbReference>
<dbReference type="AlphaFoldDB" id="A0A1V8SQL6"/>
<dbReference type="PANTHER" id="PTHR31263">
    <property type="entry name" value="CELLULASE FAMILY PROTEIN (AFU_ORTHOLOGUE AFUA_5G14560)"/>
    <property type="match status" value="1"/>
</dbReference>
<dbReference type="EMBL" id="NAJO01000031">
    <property type="protein sequence ID" value="OQO01453.1"/>
    <property type="molecule type" value="Genomic_DNA"/>
</dbReference>
<feature type="transmembrane region" description="Helical" evidence="1">
    <location>
        <begin position="138"/>
        <end position="160"/>
    </location>
</feature>
<dbReference type="InParanoid" id="A0A1V8SQL6"/>
<evidence type="ECO:0000256" key="1">
    <source>
        <dbReference type="SAM" id="Phobius"/>
    </source>
</evidence>
<proteinExistence type="predicted"/>
<evidence type="ECO:0000259" key="2">
    <source>
        <dbReference type="Pfam" id="PF20684"/>
    </source>
</evidence>
<keyword evidence="1" id="KW-0812">Transmembrane</keyword>
<dbReference type="PANTHER" id="PTHR31263:SF0">
    <property type="entry name" value="CELLULASE FAMILY PROTEIN (AFU_ORTHOLOGUE AFUA_5G14560)"/>
    <property type="match status" value="1"/>
</dbReference>
<feature type="domain" description="Rhodopsin" evidence="2">
    <location>
        <begin position="21"/>
        <end position="233"/>
    </location>
</feature>
<dbReference type="Pfam" id="PF20684">
    <property type="entry name" value="Fung_rhodopsin"/>
    <property type="match status" value="1"/>
</dbReference>